<dbReference type="PATRIC" id="fig|1035195.3.peg.2557"/>
<feature type="transmembrane region" description="Helical" evidence="1">
    <location>
        <begin position="263"/>
        <end position="284"/>
    </location>
</feature>
<feature type="domain" description="EccD-like transmembrane" evidence="2">
    <location>
        <begin position="204"/>
        <end position="390"/>
    </location>
</feature>
<dbReference type="EMBL" id="AMEM01000044">
    <property type="protein sequence ID" value="EKX87524.1"/>
    <property type="molecule type" value="Genomic_DNA"/>
</dbReference>
<evidence type="ECO:0000313" key="4">
    <source>
        <dbReference type="Proteomes" id="UP000010445"/>
    </source>
</evidence>
<feature type="transmembrane region" description="Helical" evidence="1">
    <location>
        <begin position="372"/>
        <end position="390"/>
    </location>
</feature>
<accession>L1M955</accession>
<dbReference type="AlphaFoldDB" id="L1M955"/>
<organism evidence="3 4">
    <name type="scientific">Corynebacterium durum F0235</name>
    <dbReference type="NCBI Taxonomy" id="1035195"/>
    <lineage>
        <taxon>Bacteria</taxon>
        <taxon>Bacillati</taxon>
        <taxon>Actinomycetota</taxon>
        <taxon>Actinomycetes</taxon>
        <taxon>Mycobacteriales</taxon>
        <taxon>Corynebacteriaceae</taxon>
        <taxon>Corynebacterium</taxon>
    </lineage>
</organism>
<name>L1M955_9CORY</name>
<feature type="transmembrane region" description="Helical" evidence="1">
    <location>
        <begin position="163"/>
        <end position="179"/>
    </location>
</feature>
<feature type="transmembrane region" description="Helical" evidence="1">
    <location>
        <begin position="346"/>
        <end position="366"/>
    </location>
</feature>
<feature type="transmembrane region" description="Helical" evidence="1">
    <location>
        <begin position="200"/>
        <end position="223"/>
    </location>
</feature>
<dbReference type="OrthoDB" id="4426863at2"/>
<evidence type="ECO:0000259" key="2">
    <source>
        <dbReference type="Pfam" id="PF19053"/>
    </source>
</evidence>
<dbReference type="HOGENOM" id="CLU_048084_0_0_11"/>
<reference evidence="3 4" key="1">
    <citation type="submission" date="2012-05" db="EMBL/GenBank/DDBJ databases">
        <authorList>
            <person name="Weinstock G."/>
            <person name="Sodergren E."/>
            <person name="Lobos E.A."/>
            <person name="Fulton L."/>
            <person name="Fulton R."/>
            <person name="Courtney L."/>
            <person name="Fronick C."/>
            <person name="O'Laughlin M."/>
            <person name="Godfrey J."/>
            <person name="Wilson R.M."/>
            <person name="Miner T."/>
            <person name="Farmer C."/>
            <person name="Delehaunty K."/>
            <person name="Cordes M."/>
            <person name="Minx P."/>
            <person name="Tomlinson C."/>
            <person name="Chen J."/>
            <person name="Wollam A."/>
            <person name="Pepin K.H."/>
            <person name="Bhonagiri V."/>
            <person name="Zhang X."/>
            <person name="Suruliraj S."/>
            <person name="Warren W."/>
            <person name="Mitreva M."/>
            <person name="Mardis E.R."/>
            <person name="Wilson R.K."/>
        </authorList>
    </citation>
    <scope>NUCLEOTIDE SEQUENCE [LARGE SCALE GENOMIC DNA]</scope>
    <source>
        <strain evidence="3 4">F0235</strain>
    </source>
</reference>
<feature type="transmembrane region" description="Helical" evidence="1">
    <location>
        <begin position="235"/>
        <end position="256"/>
    </location>
</feature>
<gene>
    <name evidence="3" type="ORF">HMPREF9997_02850</name>
</gene>
<evidence type="ECO:0000256" key="1">
    <source>
        <dbReference type="SAM" id="Phobius"/>
    </source>
</evidence>
<keyword evidence="4" id="KW-1185">Reference proteome</keyword>
<dbReference type="Proteomes" id="UP000010445">
    <property type="component" value="Unassembled WGS sequence"/>
</dbReference>
<keyword evidence="1" id="KW-1133">Transmembrane helix</keyword>
<evidence type="ECO:0000313" key="3">
    <source>
        <dbReference type="EMBL" id="EKX87524.1"/>
    </source>
</evidence>
<dbReference type="InterPro" id="IPR006707">
    <property type="entry name" value="T7SS_EccD"/>
</dbReference>
<keyword evidence="1" id="KW-0472">Membrane</keyword>
<keyword evidence="1" id="KW-0812">Transmembrane</keyword>
<protein>
    <submittedName>
        <fullName evidence="3">Type VII secretion integral membrane protein EccD</fullName>
    </submittedName>
</protein>
<dbReference type="STRING" id="1035195.HMPREF9997_02850"/>
<dbReference type="NCBIfam" id="TIGR03920">
    <property type="entry name" value="T7SS_EccD"/>
    <property type="match status" value="1"/>
</dbReference>
<dbReference type="Pfam" id="PF19053">
    <property type="entry name" value="EccD"/>
    <property type="match status" value="1"/>
</dbReference>
<dbReference type="InterPro" id="IPR044049">
    <property type="entry name" value="EccD_transm"/>
</dbReference>
<proteinExistence type="predicted"/>
<sequence length="398" mass="41142">MLVIVARGRQCNHSTFTRHKGVMVATDSALRITIRIDIPDSVYPSTCIDLAVPRNSSIAEILDEVLTLADAPRISRPWQATTAAGMLIDAAQPLAHTPLTHGSTIVLSPHRDVEPPVLCDAAESFIDHGTTRQHTGLTTLSTLVGIILIMCCALSPLTGIIPLGAKFLVVALLTLVVLTRMRSTASLFNDSPDGDSTGALAALSILCLTSVICTCLGALSFIVPFPIASGQLSAVPWAGLVTALCGATMLITCHILGTPPLRLTVACATALTVIACTSAAFALTSTPSSIAAATCVIATVLVALSPWLSLRFAGLRVPQLPSAGQDFNVADIPINNPEARASRATALLDGILIGTVACAIPAMIVLSLRGDGYTAALCAASAGAVLAHAMRHRSILAL</sequence>
<feature type="transmembrane region" description="Helical" evidence="1">
    <location>
        <begin position="290"/>
        <end position="310"/>
    </location>
</feature>
<dbReference type="eggNOG" id="ENOG5031ZT6">
    <property type="taxonomic scope" value="Bacteria"/>
</dbReference>
<comment type="caution">
    <text evidence="3">The sequence shown here is derived from an EMBL/GenBank/DDBJ whole genome shotgun (WGS) entry which is preliminary data.</text>
</comment>